<dbReference type="EMBL" id="JAUSVU010000005">
    <property type="protein sequence ID" value="MDQ0533074.1"/>
    <property type="molecule type" value="Genomic_DNA"/>
</dbReference>
<name>A0ABU0MI74_9PROT</name>
<evidence type="ECO:0000313" key="2">
    <source>
        <dbReference type="Proteomes" id="UP001244552"/>
    </source>
</evidence>
<dbReference type="RefSeq" id="WP_209981073.1">
    <property type="nucleotide sequence ID" value="NZ_JAGINO010000005.1"/>
</dbReference>
<protein>
    <submittedName>
        <fullName evidence="1">Uncharacterized protein</fullName>
    </submittedName>
</protein>
<gene>
    <name evidence="1" type="ORF">QO018_001923</name>
</gene>
<proteinExistence type="predicted"/>
<keyword evidence="2" id="KW-1185">Reference proteome</keyword>
<sequence length="225" mass="24362">MTNLHPFPGPNVAPAAAPLPLPFDPAMAPMLRSRMLREALPPSLQRLLDQGRVVRRSRFTDDGFTDVAEDWIPPAEVAARDAAMARRALAELEDLVLAPAPPNHLLGRVLALLSHYPAKATTPEVEQLLAMDWADDLGEFPAWAIDQAARLWRRSRKWRPSIAEIRALCEEACAGERALADRLRAIALAGDRTGGLTGPVTGSGRGMAGRPAVAPVLASAVRRLR</sequence>
<comment type="caution">
    <text evidence="1">The sequence shown here is derived from an EMBL/GenBank/DDBJ whole genome shotgun (WGS) entry which is preliminary data.</text>
</comment>
<reference evidence="1 2" key="1">
    <citation type="submission" date="2023-07" db="EMBL/GenBank/DDBJ databases">
        <title>Genomic Encyclopedia of Type Strains, Phase IV (KMG-IV): sequencing the most valuable type-strain genomes for metagenomic binning, comparative biology and taxonomic classification.</title>
        <authorList>
            <person name="Goeker M."/>
        </authorList>
    </citation>
    <scope>NUCLEOTIDE SEQUENCE [LARGE SCALE GENOMIC DNA]</scope>
    <source>
        <strain evidence="1 2">DSM 19922</strain>
    </source>
</reference>
<accession>A0ABU0MI74</accession>
<organism evidence="1 2">
    <name type="scientific">Azospirillum picis</name>
    <dbReference type="NCBI Taxonomy" id="488438"/>
    <lineage>
        <taxon>Bacteria</taxon>
        <taxon>Pseudomonadati</taxon>
        <taxon>Pseudomonadota</taxon>
        <taxon>Alphaproteobacteria</taxon>
        <taxon>Rhodospirillales</taxon>
        <taxon>Azospirillaceae</taxon>
        <taxon>Azospirillum</taxon>
    </lineage>
</organism>
<dbReference type="Proteomes" id="UP001244552">
    <property type="component" value="Unassembled WGS sequence"/>
</dbReference>
<evidence type="ECO:0000313" key="1">
    <source>
        <dbReference type="EMBL" id="MDQ0533074.1"/>
    </source>
</evidence>